<evidence type="ECO:0000313" key="10">
    <source>
        <dbReference type="Proteomes" id="UP001322138"/>
    </source>
</evidence>
<evidence type="ECO:0000256" key="4">
    <source>
        <dbReference type="ARBA" id="ARBA00022833"/>
    </source>
</evidence>
<feature type="compositionally biased region" description="Low complexity" evidence="7">
    <location>
        <begin position="232"/>
        <end position="246"/>
    </location>
</feature>
<dbReference type="Pfam" id="PF00096">
    <property type="entry name" value="zf-C2H2"/>
    <property type="match status" value="1"/>
</dbReference>
<evidence type="ECO:0000256" key="6">
    <source>
        <dbReference type="PROSITE-ProRule" id="PRU00042"/>
    </source>
</evidence>
<gene>
    <name evidence="9" type="primary">ACE2</name>
    <name evidence="9" type="ORF">QC761_511890</name>
</gene>
<organism evidence="9 10">
    <name type="scientific">Podospora bellae-mahoneyi</name>
    <dbReference type="NCBI Taxonomy" id="2093777"/>
    <lineage>
        <taxon>Eukaryota</taxon>
        <taxon>Fungi</taxon>
        <taxon>Dikarya</taxon>
        <taxon>Ascomycota</taxon>
        <taxon>Pezizomycotina</taxon>
        <taxon>Sordariomycetes</taxon>
        <taxon>Sordariomycetidae</taxon>
        <taxon>Sordariales</taxon>
        <taxon>Podosporaceae</taxon>
        <taxon>Podospora</taxon>
    </lineage>
</organism>
<comment type="caution">
    <text evidence="9">The sequence shown here is derived from an EMBL/GenBank/DDBJ whole genome shotgun (WGS) entry which is preliminary data.</text>
</comment>
<feature type="compositionally biased region" description="Gly residues" evidence="7">
    <location>
        <begin position="836"/>
        <end position="845"/>
    </location>
</feature>
<protein>
    <recommendedName>
        <fullName evidence="5">C2H2 type master regulator of conidiophore development brlA</fullName>
    </recommendedName>
</protein>
<feature type="region of interest" description="Disordered" evidence="7">
    <location>
        <begin position="107"/>
        <end position="129"/>
    </location>
</feature>
<sequence length="1036" mass="111367">MGPHFSHETFKHLALPIPASLACLLASQYTPRPIPDSRHRDPHRRPGSSPAQQVSFSRAPSPSTKVDSDSAAPTAPARLLFDLRLEHVVIFPRDLYTTLHATSTVAMLSNPPQSGGGMHPRQRQHRRQISTPTAFETVKIAPLPNFSQQQQQQRQPIAHRRGLSLDTRRQQQFVPTTPTSSSARQEYLAARHEYSNQMAAIPPVSSSSPAVPTTPQQILRENQQRQSLSRPGTSGTDHSDTSSNHSFQSFHDSSDAFLVSPNVTPNNQRFVDALASPVPMVEMSPLPYEAYMNSMGMMKNQAGFGSNSGIDVGGGGFDFYAQGNSALSTPTFLTFPDSSPASTGQGGWISEGETGSAQSRRNSRRISNGISDKVAKFENMMNNGSDLQHRPMTPSNHHQFVAGGEINQWAAGVDNESFPPTPTEIPAEQEQQQQIPSRFRDDYDESMEETLKPVRGNKHNNRNSGIFQELRQQAEQQAAAAAAGGVSQTPPPPRGGVMGEYGGGMQQGLTTPEFMNMRSMNAEFVKIEHNFDGFHFGMAGGGTMAPQMGGLVGTAAAGGMINPGGGGQLDGDGQKATLEHMPLTAASLSRHSSPHPSSLHQHRRTESIASLASAASIASINIEETKTDTGVTLDDIAQYIQGPDPSDGKWVCLYEECNKRFGRKENIKSHVQTHLNDRQYQCPSCHKCFVRQHDLKRHAKIHTGIKPYPCECGNSFARHDALTRHRQRGMCIGAFDGIVRKVVKRGRPRKDRGEGGETERREKKERVRKGKKEDGGGEEMSSASSQSGYSESCSSVGSPRGYEEDFPDILDVAMTGGGNGGSGTATMDPGSLSLGPPGGGGGGGLSNARMPPVHPMYKGTTTSMEEQVRSPSAMSNYSHASSRLSGRRGTVGEEFVPPRRHGSPAKSTASYHTPPELSSSSSPPPTGTSGRFFEDGDSQQQPVSTGVCMPGFVSLDNDMLIGFGGEGGHPHGLVVPVQLDHGGHHGVPGSMGMQHQGLMSTLGDKFDPEGEYEQMGMFGGMNGMGVPGGDVFFSGN</sequence>
<feature type="compositionally biased region" description="Low complexity" evidence="7">
    <location>
        <begin position="424"/>
        <end position="436"/>
    </location>
</feature>
<keyword evidence="4" id="KW-0862">Zinc</keyword>
<dbReference type="GeneID" id="87899838"/>
<dbReference type="InterPro" id="IPR036236">
    <property type="entry name" value="Znf_C2H2_sf"/>
</dbReference>
<feature type="compositionally biased region" description="Gly residues" evidence="7">
    <location>
        <begin position="496"/>
        <end position="505"/>
    </location>
</feature>
<dbReference type="PANTHER" id="PTHR14003">
    <property type="entry name" value="TRANSCRIPTIONAL REPRESSOR PROTEIN YY"/>
    <property type="match status" value="1"/>
</dbReference>
<feature type="region of interest" description="Disordered" evidence="7">
    <location>
        <begin position="32"/>
        <end position="72"/>
    </location>
</feature>
<feature type="region of interest" description="Disordered" evidence="7">
    <location>
        <begin position="476"/>
        <end position="505"/>
    </location>
</feature>
<feature type="region of interest" description="Disordered" evidence="7">
    <location>
        <begin position="220"/>
        <end position="248"/>
    </location>
</feature>
<keyword evidence="10" id="KW-1185">Reference proteome</keyword>
<feature type="compositionally biased region" description="Low complexity" evidence="7">
    <location>
        <begin position="779"/>
        <end position="798"/>
    </location>
</feature>
<dbReference type="InterPro" id="IPR013087">
    <property type="entry name" value="Znf_C2H2_type"/>
</dbReference>
<feature type="domain" description="C2H2-type" evidence="8">
    <location>
        <begin position="680"/>
        <end position="707"/>
    </location>
</feature>
<dbReference type="PROSITE" id="PS50157">
    <property type="entry name" value="ZINC_FINGER_C2H2_2"/>
    <property type="match status" value="2"/>
</dbReference>
<feature type="region of interest" description="Disordered" evidence="7">
    <location>
        <begin position="144"/>
        <end position="184"/>
    </location>
</feature>
<dbReference type="Proteomes" id="UP001322138">
    <property type="component" value="Unassembled WGS sequence"/>
</dbReference>
<feature type="compositionally biased region" description="Polar residues" evidence="7">
    <location>
        <begin position="51"/>
        <end position="65"/>
    </location>
</feature>
<evidence type="ECO:0000256" key="2">
    <source>
        <dbReference type="ARBA" id="ARBA00022737"/>
    </source>
</evidence>
<evidence type="ECO:0000256" key="5">
    <source>
        <dbReference type="ARBA" id="ARBA00044085"/>
    </source>
</evidence>
<dbReference type="PANTHER" id="PTHR14003:SF19">
    <property type="entry name" value="YY2 TRANSCRIPTION FACTOR"/>
    <property type="match status" value="1"/>
</dbReference>
<feature type="region of interest" description="Disordered" evidence="7">
    <location>
        <begin position="414"/>
        <end position="437"/>
    </location>
</feature>
<feature type="compositionally biased region" description="Basic and acidic residues" evidence="7">
    <location>
        <begin position="751"/>
        <end position="775"/>
    </location>
</feature>
<evidence type="ECO:0000256" key="7">
    <source>
        <dbReference type="SAM" id="MobiDB-lite"/>
    </source>
</evidence>
<dbReference type="EMBL" id="JAFFGZ010000007">
    <property type="protein sequence ID" value="KAK4642084.1"/>
    <property type="molecule type" value="Genomic_DNA"/>
</dbReference>
<dbReference type="Gene3D" id="3.30.160.60">
    <property type="entry name" value="Classic Zinc Finger"/>
    <property type="match status" value="3"/>
</dbReference>
<feature type="compositionally biased region" description="Polar residues" evidence="7">
    <location>
        <begin position="170"/>
        <end position="184"/>
    </location>
</feature>
<dbReference type="PROSITE" id="PS00028">
    <property type="entry name" value="ZINC_FINGER_C2H2_1"/>
    <property type="match status" value="2"/>
</dbReference>
<feature type="domain" description="C2H2-type" evidence="8">
    <location>
        <begin position="650"/>
        <end position="679"/>
    </location>
</feature>
<name>A0ABR0FG64_9PEZI</name>
<evidence type="ECO:0000256" key="3">
    <source>
        <dbReference type="ARBA" id="ARBA00022771"/>
    </source>
</evidence>
<dbReference type="SUPFAM" id="SSF57667">
    <property type="entry name" value="beta-beta-alpha zinc fingers"/>
    <property type="match status" value="2"/>
</dbReference>
<reference evidence="9 10" key="1">
    <citation type="journal article" date="2023" name="bioRxiv">
        <title>High-quality genome assemblies of four members of thePodospora anserinaspecies complex.</title>
        <authorList>
            <person name="Ament-Velasquez S.L."/>
            <person name="Vogan A.A."/>
            <person name="Wallerman O."/>
            <person name="Hartmann F."/>
            <person name="Gautier V."/>
            <person name="Silar P."/>
            <person name="Giraud T."/>
            <person name="Johannesson H."/>
        </authorList>
    </citation>
    <scope>NUCLEOTIDE SEQUENCE [LARGE SCALE GENOMIC DNA]</scope>
    <source>
        <strain evidence="9 10">CBS 112042</strain>
    </source>
</reference>
<dbReference type="RefSeq" id="XP_062731060.1">
    <property type="nucleotide sequence ID" value="XM_062880356.1"/>
</dbReference>
<keyword evidence="1" id="KW-0479">Metal-binding</keyword>
<feature type="region of interest" description="Disordered" evidence="7">
    <location>
        <begin position="338"/>
        <end position="364"/>
    </location>
</feature>
<keyword evidence="3 6" id="KW-0863">Zinc-finger</keyword>
<accession>A0ABR0FG64</accession>
<feature type="region of interest" description="Disordered" evidence="7">
    <location>
        <begin position="743"/>
        <end position="945"/>
    </location>
</feature>
<dbReference type="SMART" id="SM00355">
    <property type="entry name" value="ZnF_C2H2"/>
    <property type="match status" value="2"/>
</dbReference>
<evidence type="ECO:0000313" key="9">
    <source>
        <dbReference type="EMBL" id="KAK4642084.1"/>
    </source>
</evidence>
<feature type="compositionally biased region" description="Polar residues" evidence="7">
    <location>
        <begin position="220"/>
        <end position="231"/>
    </location>
</feature>
<feature type="compositionally biased region" description="Polar residues" evidence="7">
    <location>
        <begin position="859"/>
        <end position="884"/>
    </location>
</feature>
<evidence type="ECO:0000259" key="8">
    <source>
        <dbReference type="PROSITE" id="PS50157"/>
    </source>
</evidence>
<evidence type="ECO:0000256" key="1">
    <source>
        <dbReference type="ARBA" id="ARBA00022723"/>
    </source>
</evidence>
<proteinExistence type="predicted"/>
<keyword evidence="2" id="KW-0677">Repeat</keyword>